<keyword evidence="3" id="KW-1185">Reference proteome</keyword>
<feature type="region of interest" description="Disordered" evidence="1">
    <location>
        <begin position="1130"/>
        <end position="1175"/>
    </location>
</feature>
<dbReference type="PANTHER" id="PTHR31912:SF34">
    <property type="entry name" value="NOTOCHORD-RELATED PROTEIN"/>
    <property type="match status" value="1"/>
</dbReference>
<dbReference type="Proteomes" id="UP001218218">
    <property type="component" value="Unassembled WGS sequence"/>
</dbReference>
<proteinExistence type="predicted"/>
<reference evidence="2" key="1">
    <citation type="submission" date="2023-03" db="EMBL/GenBank/DDBJ databases">
        <title>Massive genome expansion in bonnet fungi (Mycena s.s.) driven by repeated elements and novel gene families across ecological guilds.</title>
        <authorList>
            <consortium name="Lawrence Berkeley National Laboratory"/>
            <person name="Harder C.B."/>
            <person name="Miyauchi S."/>
            <person name="Viragh M."/>
            <person name="Kuo A."/>
            <person name="Thoen E."/>
            <person name="Andreopoulos B."/>
            <person name="Lu D."/>
            <person name="Skrede I."/>
            <person name="Drula E."/>
            <person name="Henrissat B."/>
            <person name="Morin E."/>
            <person name="Kohler A."/>
            <person name="Barry K."/>
            <person name="LaButti K."/>
            <person name="Morin E."/>
            <person name="Salamov A."/>
            <person name="Lipzen A."/>
            <person name="Mereny Z."/>
            <person name="Hegedus B."/>
            <person name="Baldrian P."/>
            <person name="Stursova M."/>
            <person name="Weitz H."/>
            <person name="Taylor A."/>
            <person name="Grigoriev I.V."/>
            <person name="Nagy L.G."/>
            <person name="Martin F."/>
            <person name="Kauserud H."/>
        </authorList>
    </citation>
    <scope>NUCLEOTIDE SEQUENCE</scope>
    <source>
        <strain evidence="2">CBHHK002</strain>
    </source>
</reference>
<comment type="caution">
    <text evidence="2">The sequence shown here is derived from an EMBL/GenBank/DDBJ whole genome shotgun (WGS) entry which is preliminary data.</text>
</comment>
<evidence type="ECO:0000313" key="2">
    <source>
        <dbReference type="EMBL" id="KAJ7307807.1"/>
    </source>
</evidence>
<sequence>MPPRASGQKKNLGNDFLYSADGKKMLCKTCHPDVVGDEDEWIGAKDAVGEKHLNSDRHRKAVRLQAENERFARQMEDERDMARGAASSELNRVHIHPEYLAGPMAESSSAAWEREWEELRLDGATGADFGFAEDVGPQRTVQDELREGFEGFGVWDVAETARRLGFDHAESIPRAREEDEDEILADILRISDLIDHDPTGIKAALGETHLPTTGADWFLYPSKLFFLLDFIDNLPGLRLSSALLRMFIFVLKEAKCRDTVPLYDRFREFQKELRAQCGIPTLPCRSPMGNVFFMNDVQHIIANDYANPTTHRLLNFYPEIRADGAVREFYQAGKLLTEMDLNALSPMYDAGGNVHYYVNEVARLKDGRYIIPICWVVFNGVVHADVLAIELDDEGWATVISTPSEIRVSVTNFASNFHDLEHASLIPHWTDATIKAGYPSRMPNPKRKIAKGRPLYHSFVDYFGDDVSGNRSKAWNKHYNGYLTHRNLPRQLLQQEFHVHFISTSQNASIAEQSTHINPIEVHDADGETTCVCIYVNTGPSDNPMASEISAHIGGQGNYPCRKCGVGGSQEEKATTEGFHKFFDVGTARTKDGVRTELETQIRLACAGVAAPIKDAQTSTGVKDPYTQFWIDVILSRFKTLSKANHSTPEEIEQELLRWVDENRDKIENLFYATCSFDPTKDTPVEILHTMLLGITKYIWHVTHTKLSTDAKKVYVPRLQATDTVGLSIPAIRAGYILQYAGSLVGRQLKILVQTSVFHIGDLVDDPVKFAAWKAAGELAALLWVPEIKKMDEYCVDLKIAVANVLDVFAVLDPFKILAKMKYHLLCHLDLDAKRLGPLVGFATENYEAFNGLAKQEQFKHVITGGSWRFKGESFRGSTSVRAFLAQHPILQKLIGWSETKKNRGRCEVKLVSKKGQKDREAHQLASTLAAESPDFKLYPAQSRWFKGIHVVSQSLNECVVGAHVFVQLPGKTGEPSPAPICGVIADILSAENKASATLVILRALQLLPKRDTWYGMPVLVPKLTAANQPSYLLVPANTIIFDFNAQHDCHGAKCEATGSRPRVQERVASGKMEAFLVHKPLERSIVNLCSFHNAHLLREILPQNLCAPIPLYADRQDHHDSLALRVRSQRAERAAKRKRPVLDEDPVEGQSDGAPPRKKRKVSKSQTRCAPRTVQVAVPAGASLVLNRSPRTVTKSAKLIAMEKAAMEVEQSSDEEEAGDEDSEPPTDASDNDDEYNEDSD</sequence>
<evidence type="ECO:0000256" key="1">
    <source>
        <dbReference type="SAM" id="MobiDB-lite"/>
    </source>
</evidence>
<dbReference type="EMBL" id="JARIHO010000087">
    <property type="protein sequence ID" value="KAJ7307807.1"/>
    <property type="molecule type" value="Genomic_DNA"/>
</dbReference>
<gene>
    <name evidence="2" type="ORF">DFH08DRAFT_975413</name>
</gene>
<organism evidence="2 3">
    <name type="scientific">Mycena albidolilacea</name>
    <dbReference type="NCBI Taxonomy" id="1033008"/>
    <lineage>
        <taxon>Eukaryota</taxon>
        <taxon>Fungi</taxon>
        <taxon>Dikarya</taxon>
        <taxon>Basidiomycota</taxon>
        <taxon>Agaricomycotina</taxon>
        <taxon>Agaricomycetes</taxon>
        <taxon>Agaricomycetidae</taxon>
        <taxon>Agaricales</taxon>
        <taxon>Marasmiineae</taxon>
        <taxon>Mycenaceae</taxon>
        <taxon>Mycena</taxon>
    </lineage>
</organism>
<feature type="compositionally biased region" description="Acidic residues" evidence="1">
    <location>
        <begin position="1212"/>
        <end position="1242"/>
    </location>
</feature>
<feature type="region of interest" description="Disordered" evidence="1">
    <location>
        <begin position="1205"/>
        <end position="1242"/>
    </location>
</feature>
<protein>
    <submittedName>
        <fullName evidence="2">Uncharacterized protein</fullName>
    </submittedName>
</protein>
<accession>A0AAD6Z5A2</accession>
<dbReference type="PANTHER" id="PTHR31912">
    <property type="entry name" value="IP13529P"/>
    <property type="match status" value="1"/>
</dbReference>
<name>A0AAD6Z5A2_9AGAR</name>
<dbReference type="AlphaFoldDB" id="A0AAD6Z5A2"/>
<evidence type="ECO:0000313" key="3">
    <source>
        <dbReference type="Proteomes" id="UP001218218"/>
    </source>
</evidence>